<keyword evidence="2" id="KW-0238">DNA-binding</keyword>
<dbReference type="PANTHER" id="PTHR42756:SF1">
    <property type="entry name" value="TRANSCRIPTIONAL REPRESSOR OF EMRAB OPERON"/>
    <property type="match status" value="1"/>
</dbReference>
<keyword evidence="1" id="KW-0805">Transcription regulation</keyword>
<organism evidence="5 6">
    <name type="scientific">Salinimicrobium gaetbulicola</name>
    <dbReference type="NCBI Taxonomy" id="999702"/>
    <lineage>
        <taxon>Bacteria</taxon>
        <taxon>Pseudomonadati</taxon>
        <taxon>Bacteroidota</taxon>
        <taxon>Flavobacteriia</taxon>
        <taxon>Flavobacteriales</taxon>
        <taxon>Flavobacteriaceae</taxon>
        <taxon>Salinimicrobium</taxon>
    </lineage>
</organism>
<comment type="caution">
    <text evidence="5">The sequence shown here is derived from an EMBL/GenBank/DDBJ whole genome shotgun (WGS) entry which is preliminary data.</text>
</comment>
<dbReference type="InterPro" id="IPR000835">
    <property type="entry name" value="HTH_MarR-typ"/>
</dbReference>
<keyword evidence="3" id="KW-0804">Transcription</keyword>
<dbReference type="PROSITE" id="PS50995">
    <property type="entry name" value="HTH_MARR_2"/>
    <property type="match status" value="1"/>
</dbReference>
<reference evidence="6" key="1">
    <citation type="journal article" date="2019" name="Int. J. Syst. Evol. Microbiol.">
        <title>The Global Catalogue of Microorganisms (GCM) 10K type strain sequencing project: providing services to taxonomists for standard genome sequencing and annotation.</title>
        <authorList>
            <consortium name="The Broad Institute Genomics Platform"/>
            <consortium name="The Broad Institute Genome Sequencing Center for Infectious Disease"/>
            <person name="Wu L."/>
            <person name="Ma J."/>
        </authorList>
    </citation>
    <scope>NUCLEOTIDE SEQUENCE [LARGE SCALE GENOMIC DNA]</scope>
    <source>
        <strain evidence="6">CCUG 60898</strain>
    </source>
</reference>
<name>A0ABW3IFX2_9FLAO</name>
<dbReference type="EMBL" id="JBHTJP010000034">
    <property type="protein sequence ID" value="MFD0976939.1"/>
    <property type="molecule type" value="Genomic_DNA"/>
</dbReference>
<dbReference type="SMART" id="SM00347">
    <property type="entry name" value="HTH_MARR"/>
    <property type="match status" value="1"/>
</dbReference>
<dbReference type="Pfam" id="PF01047">
    <property type="entry name" value="MarR"/>
    <property type="match status" value="1"/>
</dbReference>
<evidence type="ECO:0000256" key="1">
    <source>
        <dbReference type="ARBA" id="ARBA00023015"/>
    </source>
</evidence>
<evidence type="ECO:0000259" key="4">
    <source>
        <dbReference type="PROSITE" id="PS50995"/>
    </source>
</evidence>
<feature type="domain" description="HTH marR-type" evidence="4">
    <location>
        <begin position="1"/>
        <end position="148"/>
    </location>
</feature>
<evidence type="ECO:0000256" key="2">
    <source>
        <dbReference type="ARBA" id="ARBA00023125"/>
    </source>
</evidence>
<dbReference type="RefSeq" id="WP_380738794.1">
    <property type="nucleotide sequence ID" value="NZ_JBHTJP010000034.1"/>
</dbReference>
<protein>
    <submittedName>
        <fullName evidence="5">MarR family winged helix-turn-helix transcriptional regulator</fullName>
    </submittedName>
</protein>
<evidence type="ECO:0000256" key="3">
    <source>
        <dbReference type="ARBA" id="ARBA00023163"/>
    </source>
</evidence>
<sequence>MESKTNDKEFIKAAHMSVLEVISTGNWVQDQISEVLKPFKLSNPQFNVLRILRGQKGKPASLSCISDKMIHKMSNTTRLVDKLLEKGLVDRIICPENRRKVEITITEDGLKVLQKIDGILEDAETNLMSNLDKAELVQLQQILSKIKS</sequence>
<dbReference type="Gene3D" id="1.10.10.10">
    <property type="entry name" value="Winged helix-like DNA-binding domain superfamily/Winged helix DNA-binding domain"/>
    <property type="match status" value="1"/>
</dbReference>
<dbReference type="InterPro" id="IPR036390">
    <property type="entry name" value="WH_DNA-bd_sf"/>
</dbReference>
<dbReference type="PRINTS" id="PR00598">
    <property type="entry name" value="HTHMARR"/>
</dbReference>
<dbReference type="SUPFAM" id="SSF46785">
    <property type="entry name" value="Winged helix' DNA-binding domain"/>
    <property type="match status" value="1"/>
</dbReference>
<dbReference type="Proteomes" id="UP001597100">
    <property type="component" value="Unassembled WGS sequence"/>
</dbReference>
<dbReference type="InterPro" id="IPR036388">
    <property type="entry name" value="WH-like_DNA-bd_sf"/>
</dbReference>
<dbReference type="PANTHER" id="PTHR42756">
    <property type="entry name" value="TRANSCRIPTIONAL REGULATOR, MARR"/>
    <property type="match status" value="1"/>
</dbReference>
<proteinExistence type="predicted"/>
<keyword evidence="6" id="KW-1185">Reference proteome</keyword>
<accession>A0ABW3IFX2</accession>
<evidence type="ECO:0000313" key="6">
    <source>
        <dbReference type="Proteomes" id="UP001597100"/>
    </source>
</evidence>
<gene>
    <name evidence="5" type="ORF">ACFQ1G_09055</name>
</gene>
<evidence type="ECO:0000313" key="5">
    <source>
        <dbReference type="EMBL" id="MFD0976939.1"/>
    </source>
</evidence>